<feature type="compositionally biased region" description="Basic residues" evidence="1">
    <location>
        <begin position="316"/>
        <end position="325"/>
    </location>
</feature>
<protein>
    <submittedName>
        <fullName evidence="4">BTB/POZ domain-containing protein KCTD18</fullName>
    </submittedName>
</protein>
<dbReference type="Pfam" id="PF02214">
    <property type="entry name" value="BTB_2"/>
    <property type="match status" value="1"/>
</dbReference>
<dbReference type="Gene3D" id="3.30.710.10">
    <property type="entry name" value="Potassium Channel Kv1.1, Chain A"/>
    <property type="match status" value="1"/>
</dbReference>
<feature type="region of interest" description="Disordered" evidence="1">
    <location>
        <begin position="255"/>
        <end position="372"/>
    </location>
</feature>
<dbReference type="EMBL" id="JAATJV010228633">
    <property type="protein sequence ID" value="MBZ3874407.1"/>
    <property type="molecule type" value="Genomic_DNA"/>
</dbReference>
<dbReference type="GO" id="GO:0051260">
    <property type="term" value="P:protein homooligomerization"/>
    <property type="evidence" value="ECO:0007669"/>
    <property type="project" value="InterPro"/>
</dbReference>
<comment type="caution">
    <text evidence="4">The sequence shown here is derived from an EMBL/GenBank/DDBJ whole genome shotgun (WGS) entry which is preliminary data.</text>
</comment>
<proteinExistence type="predicted"/>
<feature type="domain" description="BTB/POZ" evidence="3">
    <location>
        <begin position="200"/>
        <end position="370"/>
    </location>
</feature>
<dbReference type="CDD" id="cd18372">
    <property type="entry name" value="BTB_POZ_KCTD18"/>
    <property type="match status" value="1"/>
</dbReference>
<evidence type="ECO:0000313" key="5">
    <source>
        <dbReference type="Proteomes" id="UP001166674"/>
    </source>
</evidence>
<keyword evidence="5" id="KW-1185">Reference proteome</keyword>
<dbReference type="AlphaFoldDB" id="A0AA41MMD2"/>
<gene>
    <name evidence="4" type="ORF">SUZIE_127785</name>
</gene>
<evidence type="ECO:0000256" key="1">
    <source>
        <dbReference type="SAM" id="MobiDB-lite"/>
    </source>
</evidence>
<feature type="domain" description="Potassium channel tetramerisation-type BTB" evidence="2">
    <location>
        <begin position="14"/>
        <end position="98"/>
    </location>
</feature>
<evidence type="ECO:0000259" key="3">
    <source>
        <dbReference type="Pfam" id="PF19321"/>
    </source>
</evidence>
<feature type="compositionally biased region" description="Polar residues" evidence="1">
    <location>
        <begin position="255"/>
        <end position="267"/>
    </location>
</feature>
<evidence type="ECO:0000259" key="2">
    <source>
        <dbReference type="Pfam" id="PF02214"/>
    </source>
</evidence>
<accession>A0AA41MMD2</accession>
<sequence length="372" mass="39935">MAGHKTEEEVLDILRLNVGGCIYTARRESLCRFKDSMLASMFSGRFPLKTDESGACVIDRDGHLFKYLLDYLHGEVQIPTDEHTRIALQEEADYFGIPYPYSLSDHLANEMETYSLRSNIELKKLLRTLSFPFPSFFHSRVLPPSSSAPAAAAAAAVAAIAAASSAPFVPFPPRSPTHQAYIHFNQSGESTRDKRGQLQVQDGRLITLNEEEEEGVNCKAGPKPVRFLGPSTSTQIKVKNSTSVRVSPANAIQISSQVPANQSQSGSCGKAAQRSVNPVSTGASGHSQASRGARNAENGTPHPPPAKVLLSDKKSTPHRVIKLKRTPLCAAVPSLPTPTAAAKQASPSKPPPPEASSTLDVGTENDKDQSDG</sequence>
<evidence type="ECO:0000313" key="4">
    <source>
        <dbReference type="EMBL" id="MBZ3874407.1"/>
    </source>
</evidence>
<dbReference type="InterPro" id="IPR045704">
    <property type="entry name" value="KCTD18_C"/>
</dbReference>
<dbReference type="InterPro" id="IPR003131">
    <property type="entry name" value="T1-type_BTB"/>
</dbReference>
<dbReference type="PANTHER" id="PTHR14499:SF4">
    <property type="entry name" value="BTB_POZ DOMAIN-CONTAINING PROTEIN KCTD18"/>
    <property type="match status" value="1"/>
</dbReference>
<dbReference type="Pfam" id="PF19321">
    <property type="entry name" value="KCTD18_C"/>
    <property type="match status" value="1"/>
</dbReference>
<name>A0AA41MMD2_SCICA</name>
<dbReference type="PANTHER" id="PTHR14499">
    <property type="entry name" value="POTASSIUM CHANNEL TETRAMERIZATION DOMAIN-CONTAINING"/>
    <property type="match status" value="1"/>
</dbReference>
<organism evidence="4 5">
    <name type="scientific">Sciurus carolinensis</name>
    <name type="common">Eastern gray squirrel</name>
    <dbReference type="NCBI Taxonomy" id="30640"/>
    <lineage>
        <taxon>Eukaryota</taxon>
        <taxon>Metazoa</taxon>
        <taxon>Chordata</taxon>
        <taxon>Craniata</taxon>
        <taxon>Vertebrata</taxon>
        <taxon>Euteleostomi</taxon>
        <taxon>Mammalia</taxon>
        <taxon>Eutheria</taxon>
        <taxon>Euarchontoglires</taxon>
        <taxon>Glires</taxon>
        <taxon>Rodentia</taxon>
        <taxon>Sciuromorpha</taxon>
        <taxon>Sciuridae</taxon>
        <taxon>Sciurinae</taxon>
        <taxon>Sciurini</taxon>
        <taxon>Sciurus</taxon>
    </lineage>
</organism>
<feature type="region of interest" description="Disordered" evidence="1">
    <location>
        <begin position="212"/>
        <end position="234"/>
    </location>
</feature>
<dbReference type="Proteomes" id="UP001166674">
    <property type="component" value="Unassembled WGS sequence"/>
</dbReference>
<reference evidence="4" key="1">
    <citation type="submission" date="2020-03" db="EMBL/GenBank/DDBJ databases">
        <title>Studies in the Genomics of Life Span.</title>
        <authorList>
            <person name="Glass D."/>
        </authorList>
    </citation>
    <scope>NUCLEOTIDE SEQUENCE</scope>
    <source>
        <strain evidence="4">SUZIE</strain>
        <tissue evidence="4">Muscle</tissue>
    </source>
</reference>
<feature type="compositionally biased region" description="Polar residues" evidence="1">
    <location>
        <begin position="274"/>
        <end position="290"/>
    </location>
</feature>
<feature type="compositionally biased region" description="Low complexity" evidence="1">
    <location>
        <begin position="337"/>
        <end position="347"/>
    </location>
</feature>
<dbReference type="InterPro" id="IPR011333">
    <property type="entry name" value="SKP1/BTB/POZ_sf"/>
</dbReference>
<dbReference type="SUPFAM" id="SSF54695">
    <property type="entry name" value="POZ domain"/>
    <property type="match status" value="1"/>
</dbReference>